<feature type="compositionally biased region" description="Polar residues" evidence="1">
    <location>
        <begin position="141"/>
        <end position="164"/>
    </location>
</feature>
<dbReference type="EMBL" id="VZRP01020699">
    <property type="protein sequence ID" value="NWV70942.1"/>
    <property type="molecule type" value="Genomic_DNA"/>
</dbReference>
<dbReference type="PANTHER" id="PTHR45427:SF1">
    <property type="entry name" value="MUCIN-15"/>
    <property type="match status" value="1"/>
</dbReference>
<protein>
    <submittedName>
        <fullName evidence="3">MUC15 protein</fullName>
    </submittedName>
</protein>
<accession>A0A7K6H674</accession>
<name>A0A7K6H674_9PASS</name>
<comment type="caution">
    <text evidence="3">The sequence shown here is derived from an EMBL/GenBank/DDBJ whole genome shotgun (WGS) entry which is preliminary data.</text>
</comment>
<feature type="region of interest" description="Disordered" evidence="1">
    <location>
        <begin position="44"/>
        <end position="77"/>
    </location>
</feature>
<keyword evidence="2" id="KW-0812">Transmembrane</keyword>
<feature type="non-terminal residue" evidence="3">
    <location>
        <position position="286"/>
    </location>
</feature>
<feature type="region of interest" description="Disordered" evidence="1">
    <location>
        <begin position="246"/>
        <end position="286"/>
    </location>
</feature>
<evidence type="ECO:0000256" key="1">
    <source>
        <dbReference type="SAM" id="MobiDB-lite"/>
    </source>
</evidence>
<dbReference type="PANTHER" id="PTHR45427">
    <property type="entry name" value="MUCIN-15"/>
    <property type="match status" value="1"/>
</dbReference>
<evidence type="ECO:0000313" key="3">
    <source>
        <dbReference type="EMBL" id="NWV70942.1"/>
    </source>
</evidence>
<feature type="compositionally biased region" description="Polar residues" evidence="1">
    <location>
        <begin position="44"/>
        <end position="75"/>
    </location>
</feature>
<proteinExistence type="predicted"/>
<keyword evidence="4" id="KW-1185">Reference proteome</keyword>
<dbReference type="AlphaFoldDB" id="A0A7K6H674"/>
<dbReference type="InterPro" id="IPR031371">
    <property type="entry name" value="Mucin-15"/>
</dbReference>
<organism evidence="3 4">
    <name type="scientific">Malurus elegans</name>
    <name type="common">Red-winged fairywren</name>
    <dbReference type="NCBI Taxonomy" id="720584"/>
    <lineage>
        <taxon>Eukaryota</taxon>
        <taxon>Metazoa</taxon>
        <taxon>Chordata</taxon>
        <taxon>Craniata</taxon>
        <taxon>Vertebrata</taxon>
        <taxon>Euteleostomi</taxon>
        <taxon>Archelosauria</taxon>
        <taxon>Archosauria</taxon>
        <taxon>Dinosauria</taxon>
        <taxon>Saurischia</taxon>
        <taxon>Theropoda</taxon>
        <taxon>Coelurosauria</taxon>
        <taxon>Aves</taxon>
        <taxon>Neognathae</taxon>
        <taxon>Neoaves</taxon>
        <taxon>Telluraves</taxon>
        <taxon>Australaves</taxon>
        <taxon>Passeriformes</taxon>
        <taxon>Meliphagoidea</taxon>
        <taxon>Maluridae</taxon>
        <taxon>Malurus</taxon>
    </lineage>
</organism>
<dbReference type="Pfam" id="PF15672">
    <property type="entry name" value="Mucin15"/>
    <property type="match status" value="1"/>
</dbReference>
<feature type="compositionally biased region" description="Polar residues" evidence="1">
    <location>
        <begin position="102"/>
        <end position="117"/>
    </location>
</feature>
<keyword evidence="2" id="KW-0472">Membrane</keyword>
<reference evidence="3 4" key="1">
    <citation type="submission" date="2019-09" db="EMBL/GenBank/DDBJ databases">
        <title>Bird 10,000 Genomes (B10K) Project - Family phase.</title>
        <authorList>
            <person name="Zhang G."/>
        </authorList>
    </citation>
    <scope>NUCLEOTIDE SEQUENCE [LARGE SCALE GENOMIC DNA]</scope>
    <source>
        <strain evidence="3">B10K-DU-029-44</strain>
        <tissue evidence="3">Heart</tissue>
    </source>
</reference>
<evidence type="ECO:0000313" key="4">
    <source>
        <dbReference type="Proteomes" id="UP000564407"/>
    </source>
</evidence>
<sequence length="286" mass="29631">QLTSQRFVLHTTTTLNPSTISWAAPAAANTEQNAMKTTEMISGAKSTSLRSSDGTTFSSNESKNGVNNSTTNSYRSVTSSATFTTTADFSNVTKSAAAESAPTVTPNHSTATFTTPGASELPSGNSSSSPTSVLFPSSVTLTSPKGDSPTPNLNPTAHTTQLNGSSSSPSIAPPNPKDASQDKTNKEGVIVGVLVGAILGCALIGLVGYFICAMKRSEPFSHRRLYDDTRSDPVLHLDNSLEPYDTSFGGALDDKSSPADTREDGSAEHPPAGIAMAHLSPSHPPL</sequence>
<keyword evidence="2" id="KW-1133">Transmembrane helix</keyword>
<feature type="compositionally biased region" description="Low complexity" evidence="1">
    <location>
        <begin position="119"/>
        <end position="140"/>
    </location>
</feature>
<dbReference type="Proteomes" id="UP000564407">
    <property type="component" value="Unassembled WGS sequence"/>
</dbReference>
<feature type="compositionally biased region" description="Basic and acidic residues" evidence="1">
    <location>
        <begin position="252"/>
        <end position="267"/>
    </location>
</feature>
<feature type="transmembrane region" description="Helical" evidence="2">
    <location>
        <begin position="189"/>
        <end position="214"/>
    </location>
</feature>
<gene>
    <name evidence="3" type="primary">Muc15</name>
    <name evidence="3" type="ORF">MALELE_R15321</name>
</gene>
<feature type="region of interest" description="Disordered" evidence="1">
    <location>
        <begin position="98"/>
        <end position="183"/>
    </location>
</feature>
<feature type="non-terminal residue" evidence="3">
    <location>
        <position position="1"/>
    </location>
</feature>
<evidence type="ECO:0000256" key="2">
    <source>
        <dbReference type="SAM" id="Phobius"/>
    </source>
</evidence>